<dbReference type="Pfam" id="PF17766">
    <property type="entry name" value="fn3_6"/>
    <property type="match status" value="1"/>
</dbReference>
<dbReference type="AlphaFoldDB" id="A0A1S2XWT3"/>
<evidence type="ECO:0000256" key="10">
    <source>
        <dbReference type="ARBA" id="ARBA00023180"/>
    </source>
</evidence>
<feature type="domain" description="Inhibitor I9" evidence="14">
    <location>
        <begin position="42"/>
        <end position="133"/>
    </location>
</feature>
<dbReference type="PROSITE" id="PS00138">
    <property type="entry name" value="SUBTILASE_SER"/>
    <property type="match status" value="1"/>
</dbReference>
<evidence type="ECO:0000256" key="6">
    <source>
        <dbReference type="ARBA" id="ARBA00022670"/>
    </source>
</evidence>
<dbReference type="Pfam" id="PF00082">
    <property type="entry name" value="Peptidase_S8"/>
    <property type="match status" value="1"/>
</dbReference>
<dbReference type="SUPFAM" id="SSF52743">
    <property type="entry name" value="Subtilisin-like"/>
    <property type="match status" value="1"/>
</dbReference>
<accession>A0A1S2XWT3</accession>
<comment type="similarity">
    <text evidence="3 12">Belongs to the peptidase S8 family.</text>
</comment>
<feature type="active site" description="Charge relay system" evidence="11 12">
    <location>
        <position position="237"/>
    </location>
</feature>
<dbReference type="eggNOG" id="ENOG502QT5U">
    <property type="taxonomic scope" value="Eukaryota"/>
</dbReference>
<dbReference type="PRINTS" id="PR00723">
    <property type="entry name" value="SUBTILISIN"/>
</dbReference>
<dbReference type="FunFam" id="3.40.50.200:FF:000006">
    <property type="entry name" value="Subtilisin-like protease SBT1.5"/>
    <property type="match status" value="1"/>
</dbReference>
<sequence>MHYKYLMNHNIMAMDIPRYLLFSFIITTHLVSSILVDQNSNNYIIHMNLSAMPTPFSNQQSWYLSIISSLLQITSDQVTINNHQLNHLSSSKLVYTYTNVMNGFCANLSPLELEALKTSPEYISSIKDLPIKLDTTHSPQSIGLNPVSGAWPTTQYGKNVIIGLIDSGIWPESESFKDDEISDIPSRWKGQCEKGTQFDPSLCNKKLIGARFFNKGLLANNPNMTISMNSARDIDGHGTHTTTTAAGSQVKGASYFGYASGSAMGMAPHAHVSMYKVLWEGGAYVSDTIAAIDSAIADGVDVLSLSLGFDEAPLYEDPIAIATFAAMEKNIFVSTSAGNRGPVLETLHNGTPWVITVSAGTLDREFHGDLTLADGTIVTGMSLYPGNFSTDKVPIVFMSSCDNFNELIEVKNKIVVCEDNNGTLGAQVDNIDRARVIGCVFISNSYDITYFLQTKFASIFLNPVNGKLIKDYIKCNSNPKASMKFKSTVLGTKPAPMVDSYSSRGPSHSCPFVLKPDITAPGTLILASWPQTVPATELQFQNNVFSNFNLLSGTSMSCPHVAGVATLLREAHPSWSPAAIRSAIMTTSDILDNTNELIKDIGNDYKPSSPLALGAGYINPNRALDPGLIYDAQKQDYVNLLCALNFTRKNIMAITRSFFNNCSNPSLDLNYPSFISFVNAANNGTVGSKVKQEFHRTVTNVGEEATTYVAKITPIEGFHVNVIPKKLVFKERNEKVTYKLRIEGRRILEKNKVAFGYLTWIDSKHIVRSPIVVTSLNSDLTPP</sequence>
<proteinExistence type="inferred from homology"/>
<dbReference type="GO" id="GO:0006508">
    <property type="term" value="P:proteolysis"/>
    <property type="evidence" value="ECO:0007669"/>
    <property type="project" value="UniProtKB-KW"/>
</dbReference>
<organism evidence="16 17">
    <name type="scientific">Cicer arietinum</name>
    <name type="common">Chickpea</name>
    <name type="synonym">Garbanzo</name>
    <dbReference type="NCBI Taxonomy" id="3827"/>
    <lineage>
        <taxon>Eukaryota</taxon>
        <taxon>Viridiplantae</taxon>
        <taxon>Streptophyta</taxon>
        <taxon>Embryophyta</taxon>
        <taxon>Tracheophyta</taxon>
        <taxon>Spermatophyta</taxon>
        <taxon>Magnoliopsida</taxon>
        <taxon>eudicotyledons</taxon>
        <taxon>Gunneridae</taxon>
        <taxon>Pentapetalae</taxon>
        <taxon>rosids</taxon>
        <taxon>fabids</taxon>
        <taxon>Fabales</taxon>
        <taxon>Fabaceae</taxon>
        <taxon>Papilionoideae</taxon>
        <taxon>50 kb inversion clade</taxon>
        <taxon>NPAAA clade</taxon>
        <taxon>Hologalegina</taxon>
        <taxon>IRL clade</taxon>
        <taxon>Cicereae</taxon>
        <taxon>Cicer</taxon>
    </lineage>
</organism>
<dbReference type="InterPro" id="IPR037045">
    <property type="entry name" value="S8pro/Inhibitor_I9_sf"/>
</dbReference>
<keyword evidence="6 12" id="KW-0645">Protease</keyword>
<evidence type="ECO:0000259" key="13">
    <source>
        <dbReference type="Pfam" id="PF00082"/>
    </source>
</evidence>
<dbReference type="OrthoDB" id="206201at2759"/>
<evidence type="ECO:0000256" key="9">
    <source>
        <dbReference type="ARBA" id="ARBA00022825"/>
    </source>
</evidence>
<feature type="domain" description="Peptidase S8/S53" evidence="13">
    <location>
        <begin position="157"/>
        <end position="592"/>
    </location>
</feature>
<feature type="domain" description="Subtilisin-like protease fibronectin type-III" evidence="15">
    <location>
        <begin position="668"/>
        <end position="773"/>
    </location>
</feature>
<dbReference type="InterPro" id="IPR036852">
    <property type="entry name" value="Peptidase_S8/S53_dom_sf"/>
</dbReference>
<feature type="active site" description="Charge relay system" evidence="11 12">
    <location>
        <position position="166"/>
    </location>
</feature>
<dbReference type="InterPro" id="IPR045051">
    <property type="entry name" value="SBT"/>
</dbReference>
<dbReference type="InterPro" id="IPR034197">
    <property type="entry name" value="Peptidases_S8_3"/>
</dbReference>
<dbReference type="KEGG" id="cam:101496297"/>
<keyword evidence="4" id="KW-0052">Apoplast</keyword>
<dbReference type="Proteomes" id="UP000087171">
    <property type="component" value="Chromosome Ca3"/>
</dbReference>
<dbReference type="Pfam" id="PF05922">
    <property type="entry name" value="Inhibitor_I9"/>
    <property type="match status" value="1"/>
</dbReference>
<dbReference type="Gene3D" id="3.30.70.80">
    <property type="entry name" value="Peptidase S8 propeptide/proteinase inhibitor I9"/>
    <property type="match status" value="1"/>
</dbReference>
<evidence type="ECO:0000256" key="3">
    <source>
        <dbReference type="ARBA" id="ARBA00011073"/>
    </source>
</evidence>
<dbReference type="GO" id="GO:0004252">
    <property type="term" value="F:serine-type endopeptidase activity"/>
    <property type="evidence" value="ECO:0007669"/>
    <property type="project" value="UniProtKB-UniRule"/>
</dbReference>
<comment type="subcellular location">
    <subcellularLocation>
        <location evidence="2">Secreted</location>
        <location evidence="2">Extracellular space</location>
        <location evidence="2">Apoplast</location>
    </subcellularLocation>
</comment>
<reference evidence="17" key="2">
    <citation type="submission" date="2025-08" db="UniProtKB">
        <authorList>
            <consortium name="RefSeq"/>
        </authorList>
    </citation>
    <scope>IDENTIFICATION</scope>
    <source>
        <tissue evidence="17">Etiolated seedlings</tissue>
    </source>
</reference>
<keyword evidence="7" id="KW-0732">Signal</keyword>
<evidence type="ECO:0000256" key="8">
    <source>
        <dbReference type="ARBA" id="ARBA00022801"/>
    </source>
</evidence>
<dbReference type="Gene3D" id="3.40.50.200">
    <property type="entry name" value="Peptidase S8/S53 domain"/>
    <property type="match status" value="1"/>
</dbReference>
<evidence type="ECO:0000256" key="5">
    <source>
        <dbReference type="ARBA" id="ARBA00022525"/>
    </source>
</evidence>
<evidence type="ECO:0000256" key="7">
    <source>
        <dbReference type="ARBA" id="ARBA00022729"/>
    </source>
</evidence>
<dbReference type="RefSeq" id="XP_004494864.2">
    <property type="nucleotide sequence ID" value="XM_004494807.3"/>
</dbReference>
<dbReference type="InterPro" id="IPR023828">
    <property type="entry name" value="Peptidase_S8_Ser-AS"/>
</dbReference>
<evidence type="ECO:0000256" key="11">
    <source>
        <dbReference type="PIRSR" id="PIRSR615500-1"/>
    </source>
</evidence>
<evidence type="ECO:0000259" key="14">
    <source>
        <dbReference type="Pfam" id="PF05922"/>
    </source>
</evidence>
<keyword evidence="16" id="KW-1185">Reference proteome</keyword>
<dbReference type="FunFam" id="3.30.70.80:FF:000003">
    <property type="entry name" value="Subtilisin-like protease SBT1.9"/>
    <property type="match status" value="1"/>
</dbReference>
<dbReference type="PROSITE" id="PS51892">
    <property type="entry name" value="SUBTILASE"/>
    <property type="match status" value="1"/>
</dbReference>
<dbReference type="InterPro" id="IPR041469">
    <property type="entry name" value="Subtilisin-like_FN3"/>
</dbReference>
<keyword evidence="9 12" id="KW-0720">Serine protease</keyword>
<evidence type="ECO:0000313" key="16">
    <source>
        <dbReference type="Proteomes" id="UP000087171"/>
    </source>
</evidence>
<comment type="function">
    <text evidence="1">Required for arbuscular mycorrhiza (AM) development during AM symbiosis with AM fungi (e.g. Glomeromycota intraradices).</text>
</comment>
<name>A0A1S2XWT3_CICAR</name>
<dbReference type="CDD" id="cd04852">
    <property type="entry name" value="Peptidases_S8_3"/>
    <property type="match status" value="1"/>
</dbReference>
<dbReference type="GO" id="GO:0048046">
    <property type="term" value="C:apoplast"/>
    <property type="evidence" value="ECO:0007669"/>
    <property type="project" value="UniProtKB-SubCell"/>
</dbReference>
<keyword evidence="8 12" id="KW-0378">Hydrolase</keyword>
<dbReference type="InterPro" id="IPR010259">
    <property type="entry name" value="S8pro/Inhibitor_I9"/>
</dbReference>
<evidence type="ECO:0000256" key="2">
    <source>
        <dbReference type="ARBA" id="ARBA00004271"/>
    </source>
</evidence>
<keyword evidence="5" id="KW-0964">Secreted</keyword>
<evidence type="ECO:0000256" key="4">
    <source>
        <dbReference type="ARBA" id="ARBA00022523"/>
    </source>
</evidence>
<dbReference type="Gene3D" id="3.50.30.30">
    <property type="match status" value="1"/>
</dbReference>
<protein>
    <submittedName>
        <fullName evidence="17">Subtilisin-like protease SBT1.9</fullName>
    </submittedName>
</protein>
<evidence type="ECO:0000256" key="12">
    <source>
        <dbReference type="PROSITE-ProRule" id="PRU01240"/>
    </source>
</evidence>
<dbReference type="GO" id="GO:0009610">
    <property type="term" value="P:response to symbiotic fungus"/>
    <property type="evidence" value="ECO:0007669"/>
    <property type="project" value="UniProtKB-ARBA"/>
</dbReference>
<dbReference type="GO" id="GO:0009609">
    <property type="term" value="P:response to symbiotic bacterium"/>
    <property type="evidence" value="ECO:0007669"/>
    <property type="project" value="UniProtKB-ARBA"/>
</dbReference>
<evidence type="ECO:0000256" key="1">
    <source>
        <dbReference type="ARBA" id="ARBA00002076"/>
    </source>
</evidence>
<gene>
    <name evidence="17" type="primary">LOC101496297</name>
</gene>
<dbReference type="PANTHER" id="PTHR10795">
    <property type="entry name" value="PROPROTEIN CONVERTASE SUBTILISIN/KEXIN"/>
    <property type="match status" value="1"/>
</dbReference>
<dbReference type="InterPro" id="IPR000209">
    <property type="entry name" value="Peptidase_S8/S53_dom"/>
</dbReference>
<evidence type="ECO:0000259" key="15">
    <source>
        <dbReference type="Pfam" id="PF17766"/>
    </source>
</evidence>
<evidence type="ECO:0000313" key="17">
    <source>
        <dbReference type="RefSeq" id="XP_004494864.2"/>
    </source>
</evidence>
<reference evidence="16" key="1">
    <citation type="journal article" date="2013" name="Nat. Biotechnol.">
        <title>Draft genome sequence of chickpea (Cicer arietinum) provides a resource for trait improvement.</title>
        <authorList>
            <person name="Varshney R.K."/>
            <person name="Song C."/>
            <person name="Saxena R.K."/>
            <person name="Azam S."/>
            <person name="Yu S."/>
            <person name="Sharpe A.G."/>
            <person name="Cannon S."/>
            <person name="Baek J."/>
            <person name="Rosen B.D."/>
            <person name="Tar'an B."/>
            <person name="Millan T."/>
            <person name="Zhang X."/>
            <person name="Ramsay L.D."/>
            <person name="Iwata A."/>
            <person name="Wang Y."/>
            <person name="Nelson W."/>
            <person name="Farmer A.D."/>
            <person name="Gaur P.M."/>
            <person name="Soderlund C."/>
            <person name="Penmetsa R.V."/>
            <person name="Xu C."/>
            <person name="Bharti A.K."/>
            <person name="He W."/>
            <person name="Winter P."/>
            <person name="Zhao S."/>
            <person name="Hane J.K."/>
            <person name="Carrasquilla-Garcia N."/>
            <person name="Condie J.A."/>
            <person name="Upadhyaya H.D."/>
            <person name="Luo M.C."/>
            <person name="Thudi M."/>
            <person name="Gowda C.L."/>
            <person name="Singh N.P."/>
            <person name="Lichtenzveig J."/>
            <person name="Gali K.K."/>
            <person name="Rubio J."/>
            <person name="Nadarajan N."/>
            <person name="Dolezel J."/>
            <person name="Bansal K.C."/>
            <person name="Xu X."/>
            <person name="Edwards D."/>
            <person name="Zhang G."/>
            <person name="Kahl G."/>
            <person name="Gil J."/>
            <person name="Singh K.B."/>
            <person name="Datta S.K."/>
            <person name="Jackson S.A."/>
            <person name="Wang J."/>
            <person name="Cook D.R."/>
        </authorList>
    </citation>
    <scope>NUCLEOTIDE SEQUENCE [LARGE SCALE GENOMIC DNA]</scope>
    <source>
        <strain evidence="16">cv. CDC Frontier</strain>
    </source>
</reference>
<dbReference type="Gene3D" id="2.60.40.2310">
    <property type="match status" value="1"/>
</dbReference>
<dbReference type="InterPro" id="IPR015500">
    <property type="entry name" value="Peptidase_S8_subtilisin-rel"/>
</dbReference>
<dbReference type="PaxDb" id="3827-XP_004494864.1"/>
<keyword evidence="10" id="KW-0325">Glycoprotein</keyword>
<feature type="active site" description="Charge relay system" evidence="11 12">
    <location>
        <position position="555"/>
    </location>
</feature>